<dbReference type="HOGENOM" id="CLU_2247173_0_0_6"/>
<evidence type="ECO:0000313" key="1">
    <source>
        <dbReference type="EMBL" id="EAR20579.1"/>
    </source>
</evidence>
<organism evidence="1 2">
    <name type="scientific">Nitrococcus mobilis Nb-231</name>
    <dbReference type="NCBI Taxonomy" id="314278"/>
    <lineage>
        <taxon>Bacteria</taxon>
        <taxon>Pseudomonadati</taxon>
        <taxon>Pseudomonadota</taxon>
        <taxon>Gammaproteobacteria</taxon>
        <taxon>Chromatiales</taxon>
        <taxon>Ectothiorhodospiraceae</taxon>
        <taxon>Nitrococcus</taxon>
    </lineage>
</organism>
<protein>
    <submittedName>
        <fullName evidence="1">Uncharacterized protein</fullName>
    </submittedName>
</protein>
<gene>
    <name evidence="1" type="ORF">NB231_07267</name>
</gene>
<reference evidence="1 2" key="1">
    <citation type="submission" date="2006-02" db="EMBL/GenBank/DDBJ databases">
        <authorList>
            <person name="Waterbury J."/>
            <person name="Ferriera S."/>
            <person name="Johnson J."/>
            <person name="Kravitz S."/>
            <person name="Halpern A."/>
            <person name="Remington K."/>
            <person name="Beeson K."/>
            <person name="Tran B."/>
            <person name="Rogers Y.-H."/>
            <person name="Friedman R."/>
            <person name="Venter J.C."/>
        </authorList>
    </citation>
    <scope>NUCLEOTIDE SEQUENCE [LARGE SCALE GENOMIC DNA]</scope>
    <source>
        <strain evidence="1 2">Nb-231</strain>
    </source>
</reference>
<dbReference type="RefSeq" id="WP_005000939.1">
    <property type="nucleotide sequence ID" value="NZ_CH672427.1"/>
</dbReference>
<name>A4BUL3_9GAMM</name>
<dbReference type="Proteomes" id="UP000003374">
    <property type="component" value="Unassembled WGS sequence"/>
</dbReference>
<sequence>MPAALLPRRERLAGGLSLKHTAELHADARHHIEEFTGGRLGNESVEFHNRHYLGSDANRESEAANEIGVARQGLSRVIVVLGGIRDLGGRAAGEHPAGQSVIGP</sequence>
<dbReference type="AlphaFoldDB" id="A4BUL3"/>
<accession>A4BUL3</accession>
<dbReference type="EMBL" id="AAOF01000019">
    <property type="protein sequence ID" value="EAR20579.1"/>
    <property type="molecule type" value="Genomic_DNA"/>
</dbReference>
<comment type="caution">
    <text evidence="1">The sequence shown here is derived from an EMBL/GenBank/DDBJ whole genome shotgun (WGS) entry which is preliminary data.</text>
</comment>
<evidence type="ECO:0000313" key="2">
    <source>
        <dbReference type="Proteomes" id="UP000003374"/>
    </source>
</evidence>
<proteinExistence type="predicted"/>
<keyword evidence="2" id="KW-1185">Reference proteome</keyword>